<dbReference type="PROSITE" id="PS51671">
    <property type="entry name" value="ACT"/>
    <property type="match status" value="1"/>
</dbReference>
<dbReference type="PROSITE" id="PS01042">
    <property type="entry name" value="HOMOSER_DHGENASE"/>
    <property type="match status" value="1"/>
</dbReference>
<dbReference type="Gene3D" id="3.40.50.720">
    <property type="entry name" value="NAD(P)-binding Rossmann-like Domain"/>
    <property type="match status" value="1"/>
</dbReference>
<keyword evidence="11 13" id="KW-0486">Methionine biosynthesis</keyword>
<comment type="pathway">
    <text evidence="2 13">Amino-acid biosynthesis; L-threonine biosynthesis; L-threonine from L-aspartate: step 3/5.</text>
</comment>
<comment type="catalytic activity">
    <reaction evidence="12">
        <text>L-homoserine + NADP(+) = L-aspartate 4-semialdehyde + NADPH + H(+)</text>
        <dbReference type="Rhea" id="RHEA:15761"/>
        <dbReference type="ChEBI" id="CHEBI:15378"/>
        <dbReference type="ChEBI" id="CHEBI:57476"/>
        <dbReference type="ChEBI" id="CHEBI:57783"/>
        <dbReference type="ChEBI" id="CHEBI:58349"/>
        <dbReference type="ChEBI" id="CHEBI:537519"/>
        <dbReference type="EC" id="1.1.1.3"/>
    </reaction>
    <physiologicalReaction direction="right-to-left" evidence="12">
        <dbReference type="Rhea" id="RHEA:15763"/>
    </physiologicalReaction>
</comment>
<dbReference type="PIRSF" id="PIRSF000098">
    <property type="entry name" value="Homoser_dehydrog"/>
    <property type="match status" value="1"/>
</dbReference>
<evidence type="ECO:0000256" key="5">
    <source>
        <dbReference type="ARBA" id="ARBA00013213"/>
    </source>
</evidence>
<dbReference type="InterPro" id="IPR019811">
    <property type="entry name" value="HDH_CS"/>
</dbReference>
<dbReference type="SUPFAM" id="SSF55021">
    <property type="entry name" value="ACT-like"/>
    <property type="match status" value="1"/>
</dbReference>
<name>A0ABS8EX41_9FIRM</name>
<evidence type="ECO:0000256" key="11">
    <source>
        <dbReference type="ARBA" id="ARBA00023167"/>
    </source>
</evidence>
<evidence type="ECO:0000256" key="14">
    <source>
        <dbReference type="RuleBase" id="RU004171"/>
    </source>
</evidence>
<feature type="domain" description="ACT" evidence="15">
    <location>
        <begin position="353"/>
        <end position="427"/>
    </location>
</feature>
<proteinExistence type="inferred from homology"/>
<protein>
    <recommendedName>
        <fullName evidence="6 13">Homoserine dehydrogenase</fullName>
        <ecNumber evidence="5 13">1.1.1.3</ecNumber>
    </recommendedName>
</protein>
<dbReference type="RefSeq" id="WP_248835718.1">
    <property type="nucleotide sequence ID" value="NZ_JAJEQE010000041.1"/>
</dbReference>
<dbReference type="SUPFAM" id="SSF55347">
    <property type="entry name" value="Glyceraldehyde-3-phosphate dehydrogenase-like, C-terminal domain"/>
    <property type="match status" value="1"/>
</dbReference>
<dbReference type="Gene3D" id="3.30.360.10">
    <property type="entry name" value="Dihydrodipicolinate Reductase, domain 2"/>
    <property type="match status" value="1"/>
</dbReference>
<comment type="pathway">
    <text evidence="3 13">Amino-acid biosynthesis; L-methionine biosynthesis via de novo pathway; L-homoserine from L-aspartate: step 3/3.</text>
</comment>
<dbReference type="InterPro" id="IPR001342">
    <property type="entry name" value="HDH_cat"/>
</dbReference>
<keyword evidence="17" id="KW-1185">Reference proteome</keyword>
<keyword evidence="8 13" id="KW-0791">Threonine biosynthesis</keyword>
<dbReference type="EC" id="1.1.1.3" evidence="5 13"/>
<dbReference type="InterPro" id="IPR005106">
    <property type="entry name" value="Asp/hSer_DH_NAD-bd"/>
</dbReference>
<evidence type="ECO:0000313" key="16">
    <source>
        <dbReference type="EMBL" id="MCC2149775.1"/>
    </source>
</evidence>
<accession>A0ABS8EX41</accession>
<dbReference type="Pfam" id="PF03447">
    <property type="entry name" value="NAD_binding_3"/>
    <property type="match status" value="1"/>
</dbReference>
<dbReference type="Pfam" id="PF00742">
    <property type="entry name" value="Homoserine_dh"/>
    <property type="match status" value="1"/>
</dbReference>
<sequence>MKEYKEIQVALLGLGTVGLGVYKVLQMQKEEMQHKIGTEIKIKKILVRNLEKAAGKIEDASVLTNNWQEIVNDDKIQIVIEVMGGMEPARTYIMEAMQAGKQVVTANKDLIAADGKELMDQAKKSGCDLLFEAAVAGAIPIIRPLKQCLAGNHLSEIMGIVNGTTNFILTKMAQDGMEFEEALALATELGYAEADPTADIEGLDAGRKVAIMASIAFNSRVTFDDVYTEGITKITASDIRYAKEIGSVIKLLGVARNTPEGIEVRVHPMLIPERHPLASVNDSFNAVFVHGDAVDDAMFYGRGAGELPTASAVVGDIFDIARNLQYECCGRISCTCYKQLPIKAMDDICSKYFLRMLVENEPGVLAAVTAVFGDRKVSIEQIIQKKKIGELAEIVVITEKVKERHVKDSLKAFEEMTAVKKVSSVIRVYGE</sequence>
<evidence type="ECO:0000256" key="6">
    <source>
        <dbReference type="ARBA" id="ARBA00013376"/>
    </source>
</evidence>
<dbReference type="InterPro" id="IPR002912">
    <property type="entry name" value="ACT_dom"/>
</dbReference>
<dbReference type="Proteomes" id="UP001299235">
    <property type="component" value="Unassembled WGS sequence"/>
</dbReference>
<dbReference type="NCBIfam" id="NF004976">
    <property type="entry name" value="PRK06349.1"/>
    <property type="match status" value="1"/>
</dbReference>
<dbReference type="EMBL" id="JAJEQE010000041">
    <property type="protein sequence ID" value="MCC2149775.1"/>
    <property type="molecule type" value="Genomic_DNA"/>
</dbReference>
<keyword evidence="9 13" id="KW-0521">NADP</keyword>
<keyword evidence="10 13" id="KW-0560">Oxidoreductase</keyword>
<evidence type="ECO:0000259" key="15">
    <source>
        <dbReference type="PROSITE" id="PS51671"/>
    </source>
</evidence>
<comment type="caution">
    <text evidence="16">The sequence shown here is derived from an EMBL/GenBank/DDBJ whole genome shotgun (WGS) entry which is preliminary data.</text>
</comment>
<evidence type="ECO:0000256" key="10">
    <source>
        <dbReference type="ARBA" id="ARBA00023002"/>
    </source>
</evidence>
<dbReference type="Gene3D" id="3.30.70.260">
    <property type="match status" value="1"/>
</dbReference>
<reference evidence="16 17" key="1">
    <citation type="submission" date="2021-10" db="EMBL/GenBank/DDBJ databases">
        <title>Anaerobic single-cell dispensing facilitates the cultivation of human gut bacteria.</title>
        <authorList>
            <person name="Afrizal A."/>
        </authorList>
    </citation>
    <scope>NUCLEOTIDE SEQUENCE [LARGE SCALE GENOMIC DNA]</scope>
    <source>
        <strain evidence="16 17">CLA-AA-H246</strain>
    </source>
</reference>
<dbReference type="PANTHER" id="PTHR43331:SF1">
    <property type="entry name" value="HOMOSERINE DEHYDROGENASE"/>
    <property type="match status" value="1"/>
</dbReference>
<evidence type="ECO:0000256" key="4">
    <source>
        <dbReference type="ARBA" id="ARBA00006753"/>
    </source>
</evidence>
<dbReference type="PANTHER" id="PTHR43331">
    <property type="entry name" value="HOMOSERINE DEHYDROGENASE"/>
    <property type="match status" value="1"/>
</dbReference>
<dbReference type="Pfam" id="PF01842">
    <property type="entry name" value="ACT"/>
    <property type="match status" value="1"/>
</dbReference>
<comment type="similarity">
    <text evidence="4 14">Belongs to the homoserine dehydrogenase family.</text>
</comment>
<evidence type="ECO:0000256" key="8">
    <source>
        <dbReference type="ARBA" id="ARBA00022697"/>
    </source>
</evidence>
<dbReference type="InterPro" id="IPR036291">
    <property type="entry name" value="NAD(P)-bd_dom_sf"/>
</dbReference>
<organism evidence="16 17">
    <name type="scientific">Hominisplanchenecus faecis</name>
    <dbReference type="NCBI Taxonomy" id="2885351"/>
    <lineage>
        <taxon>Bacteria</taxon>
        <taxon>Bacillati</taxon>
        <taxon>Bacillota</taxon>
        <taxon>Clostridia</taxon>
        <taxon>Lachnospirales</taxon>
        <taxon>Lachnospiraceae</taxon>
        <taxon>Hominisplanchenecus</taxon>
    </lineage>
</organism>
<evidence type="ECO:0000256" key="13">
    <source>
        <dbReference type="RuleBase" id="RU000579"/>
    </source>
</evidence>
<keyword evidence="7 13" id="KW-0028">Amino-acid biosynthesis</keyword>
<dbReference type="InterPro" id="IPR016204">
    <property type="entry name" value="HDH"/>
</dbReference>
<evidence type="ECO:0000256" key="2">
    <source>
        <dbReference type="ARBA" id="ARBA00005056"/>
    </source>
</evidence>
<comment type="cofactor">
    <cofactor evidence="1">
        <name>a metal cation</name>
        <dbReference type="ChEBI" id="CHEBI:25213"/>
    </cofactor>
</comment>
<evidence type="ECO:0000256" key="3">
    <source>
        <dbReference type="ARBA" id="ARBA00005062"/>
    </source>
</evidence>
<dbReference type="InterPro" id="IPR045865">
    <property type="entry name" value="ACT-like_dom_sf"/>
</dbReference>
<dbReference type="SUPFAM" id="SSF51735">
    <property type="entry name" value="NAD(P)-binding Rossmann-fold domains"/>
    <property type="match status" value="1"/>
</dbReference>
<evidence type="ECO:0000256" key="12">
    <source>
        <dbReference type="ARBA" id="ARBA00048841"/>
    </source>
</evidence>
<evidence type="ECO:0000313" key="17">
    <source>
        <dbReference type="Proteomes" id="UP001299235"/>
    </source>
</evidence>
<evidence type="ECO:0000256" key="9">
    <source>
        <dbReference type="ARBA" id="ARBA00022857"/>
    </source>
</evidence>
<evidence type="ECO:0000256" key="1">
    <source>
        <dbReference type="ARBA" id="ARBA00001920"/>
    </source>
</evidence>
<gene>
    <name evidence="16" type="ORF">LKD42_11005</name>
</gene>
<evidence type="ECO:0000256" key="7">
    <source>
        <dbReference type="ARBA" id="ARBA00022605"/>
    </source>
</evidence>
<dbReference type="CDD" id="cd04881">
    <property type="entry name" value="ACT_HSDH-Hom"/>
    <property type="match status" value="1"/>
</dbReference>